<evidence type="ECO:0000313" key="2">
    <source>
        <dbReference type="EMBL" id="OCF22010.1"/>
    </source>
</evidence>
<evidence type="ECO:0000313" key="3">
    <source>
        <dbReference type="EMBL" id="WVW83489.1"/>
    </source>
</evidence>
<dbReference type="EMBL" id="CP144543">
    <property type="protein sequence ID" value="WVW83489.1"/>
    <property type="molecule type" value="Genomic_DNA"/>
</dbReference>
<proteinExistence type="predicted"/>
<sequence>MFVMPSLSFLALNVLLAAATPRKNIKLQLDSTSDCLTVQDNIEGEKGESLGVFPCEVGSKWDVNAGDDGQITLSETSLAIKPVIQDGIYVKVVVDEATDETWNMTSDGRIRYITDDLAPWNGVKQCLGQRPALRSGSTLNVGLVNCTSGPIDDEAFGTSFDESLQSDRSFYTQV</sequence>
<dbReference type="GeneID" id="30213190"/>
<dbReference type="RefSeq" id="XP_019043080.1">
    <property type="nucleotide sequence ID" value="XM_019195367.1"/>
</dbReference>
<accession>A0A1B9FTC5</accession>
<feature type="chain" id="PRO_5042334628" description="Ricin B lectin domain-containing protein" evidence="1">
    <location>
        <begin position="20"/>
        <end position="174"/>
    </location>
</feature>
<reference evidence="2" key="1">
    <citation type="submission" date="2013-07" db="EMBL/GenBank/DDBJ databases">
        <title>The Genome Sequence of Cryptococcus bestiolae CBS10118.</title>
        <authorList>
            <consortium name="The Broad Institute Genome Sequencing Platform"/>
            <person name="Cuomo C."/>
            <person name="Litvintseva A."/>
            <person name="Chen Y."/>
            <person name="Heitman J."/>
            <person name="Sun S."/>
            <person name="Springer D."/>
            <person name="Dromer F."/>
            <person name="Young S.K."/>
            <person name="Zeng Q."/>
            <person name="Gargeya S."/>
            <person name="Fitzgerald M."/>
            <person name="Abouelleil A."/>
            <person name="Alvarado L."/>
            <person name="Berlin A.M."/>
            <person name="Chapman S.B."/>
            <person name="Dewar J."/>
            <person name="Goldberg J."/>
            <person name="Griggs A."/>
            <person name="Gujja S."/>
            <person name="Hansen M."/>
            <person name="Howarth C."/>
            <person name="Imamovic A."/>
            <person name="Larimer J."/>
            <person name="McCowan C."/>
            <person name="Murphy C."/>
            <person name="Pearson M."/>
            <person name="Priest M."/>
            <person name="Roberts A."/>
            <person name="Saif S."/>
            <person name="Shea T."/>
            <person name="Sykes S."/>
            <person name="Wortman J."/>
            <person name="Nusbaum C."/>
            <person name="Birren B."/>
        </authorList>
    </citation>
    <scope>NUCLEOTIDE SEQUENCE [LARGE SCALE GENOMIC DNA]</scope>
    <source>
        <strain evidence="2">CBS 10118</strain>
    </source>
</reference>
<dbReference type="KEGG" id="kbi:30213190"/>
<feature type="signal peptide" evidence="1">
    <location>
        <begin position="1"/>
        <end position="19"/>
    </location>
</feature>
<keyword evidence="1" id="KW-0732">Signal</keyword>
<gene>
    <name evidence="2" type="ORF">I302_08791</name>
    <name evidence="3" type="ORF">I302_105510</name>
</gene>
<reference evidence="2" key="3">
    <citation type="submission" date="2014-01" db="EMBL/GenBank/DDBJ databases">
        <title>Evolution of pathogenesis and genome organization in the Tremellales.</title>
        <authorList>
            <person name="Cuomo C."/>
            <person name="Litvintseva A."/>
            <person name="Heitman J."/>
            <person name="Chen Y."/>
            <person name="Sun S."/>
            <person name="Springer D."/>
            <person name="Dromer F."/>
            <person name="Young S."/>
            <person name="Zeng Q."/>
            <person name="Chapman S."/>
            <person name="Gujja S."/>
            <person name="Saif S."/>
            <person name="Birren B."/>
        </authorList>
    </citation>
    <scope>NUCLEOTIDE SEQUENCE</scope>
    <source>
        <strain evidence="2">CBS 10118</strain>
    </source>
</reference>
<reference evidence="3" key="4">
    <citation type="submission" date="2024-02" db="EMBL/GenBank/DDBJ databases">
        <title>Comparative genomics of Cryptococcus and Kwoniella reveals pathogenesis evolution and contrasting modes of karyotype evolution via chromosome fusion or intercentromeric recombination.</title>
        <authorList>
            <person name="Coelho M.A."/>
            <person name="David-Palma M."/>
            <person name="Shea T."/>
            <person name="Bowers K."/>
            <person name="McGinley-Smith S."/>
            <person name="Mohammad A.W."/>
            <person name="Gnirke A."/>
            <person name="Yurkov A.M."/>
            <person name="Nowrousian M."/>
            <person name="Sun S."/>
            <person name="Cuomo C.A."/>
            <person name="Heitman J."/>
        </authorList>
    </citation>
    <scope>NUCLEOTIDE SEQUENCE</scope>
    <source>
        <strain evidence="3">CBS 10118</strain>
    </source>
</reference>
<dbReference type="Proteomes" id="UP000092730">
    <property type="component" value="Chromosome 3"/>
</dbReference>
<keyword evidence="4" id="KW-1185">Reference proteome</keyword>
<protein>
    <recommendedName>
        <fullName evidence="5">Ricin B lectin domain-containing protein</fullName>
    </recommendedName>
</protein>
<evidence type="ECO:0000256" key="1">
    <source>
        <dbReference type="SAM" id="SignalP"/>
    </source>
</evidence>
<evidence type="ECO:0008006" key="5">
    <source>
        <dbReference type="Google" id="ProtNLM"/>
    </source>
</evidence>
<dbReference type="EMBL" id="KI894026">
    <property type="protein sequence ID" value="OCF22010.1"/>
    <property type="molecule type" value="Genomic_DNA"/>
</dbReference>
<dbReference type="AlphaFoldDB" id="A0A1B9FTC5"/>
<evidence type="ECO:0000313" key="4">
    <source>
        <dbReference type="Proteomes" id="UP000092730"/>
    </source>
</evidence>
<name>A0A1B9FTC5_9TREE</name>
<reference evidence="3" key="2">
    <citation type="submission" date="2013-07" db="EMBL/GenBank/DDBJ databases">
        <authorList>
            <consortium name="The Broad Institute Genome Sequencing Platform"/>
            <person name="Cuomo C."/>
            <person name="Litvintseva A."/>
            <person name="Chen Y."/>
            <person name="Heitman J."/>
            <person name="Sun S."/>
            <person name="Springer D."/>
            <person name="Dromer F."/>
            <person name="Young S.K."/>
            <person name="Zeng Q."/>
            <person name="Gargeya S."/>
            <person name="Fitzgerald M."/>
            <person name="Abouelleil A."/>
            <person name="Alvarado L."/>
            <person name="Berlin A.M."/>
            <person name="Chapman S.B."/>
            <person name="Dewar J."/>
            <person name="Goldberg J."/>
            <person name="Griggs A."/>
            <person name="Gujja S."/>
            <person name="Hansen M."/>
            <person name="Howarth C."/>
            <person name="Imamovic A."/>
            <person name="Larimer J."/>
            <person name="McCowan C."/>
            <person name="Murphy C."/>
            <person name="Pearson M."/>
            <person name="Priest M."/>
            <person name="Roberts A."/>
            <person name="Saif S."/>
            <person name="Shea T."/>
            <person name="Sykes S."/>
            <person name="Wortman J."/>
            <person name="Nusbaum C."/>
            <person name="Birren B."/>
        </authorList>
    </citation>
    <scope>NUCLEOTIDE SEQUENCE</scope>
    <source>
        <strain evidence="3">CBS 10118</strain>
    </source>
</reference>
<dbReference type="VEuPathDB" id="FungiDB:I302_08791"/>
<organism evidence="2">
    <name type="scientific">Kwoniella bestiolae CBS 10118</name>
    <dbReference type="NCBI Taxonomy" id="1296100"/>
    <lineage>
        <taxon>Eukaryota</taxon>
        <taxon>Fungi</taxon>
        <taxon>Dikarya</taxon>
        <taxon>Basidiomycota</taxon>
        <taxon>Agaricomycotina</taxon>
        <taxon>Tremellomycetes</taxon>
        <taxon>Tremellales</taxon>
        <taxon>Cryptococcaceae</taxon>
        <taxon>Kwoniella</taxon>
    </lineage>
</organism>